<dbReference type="WBParaSite" id="TTAC_0001135001-mRNA-1">
    <property type="protein sequence ID" value="TTAC_0001135001-mRNA-1"/>
    <property type="gene ID" value="TTAC_0001135001"/>
</dbReference>
<reference evidence="2 3" key="2">
    <citation type="submission" date="2018-11" db="EMBL/GenBank/DDBJ databases">
        <authorList>
            <consortium name="Pathogen Informatics"/>
        </authorList>
    </citation>
    <scope>NUCLEOTIDE SEQUENCE [LARGE SCALE GENOMIC DNA]</scope>
</reference>
<evidence type="ECO:0000313" key="3">
    <source>
        <dbReference type="Proteomes" id="UP000274429"/>
    </source>
</evidence>
<dbReference type="Proteomes" id="UP000274429">
    <property type="component" value="Unassembled WGS sequence"/>
</dbReference>
<accession>A0A0R3XCS3</accession>
<dbReference type="AlphaFoldDB" id="A0A0R3XCS3"/>
<name>A0A0R3XCS3_HYDTA</name>
<feature type="region of interest" description="Disordered" evidence="1">
    <location>
        <begin position="1"/>
        <end position="34"/>
    </location>
</feature>
<proteinExistence type="predicted"/>
<dbReference type="EMBL" id="UYWX01023681">
    <property type="protein sequence ID" value="VDM36314.1"/>
    <property type="molecule type" value="Genomic_DNA"/>
</dbReference>
<gene>
    <name evidence="2" type="ORF">TTAC_LOCUS11334</name>
</gene>
<evidence type="ECO:0000256" key="1">
    <source>
        <dbReference type="SAM" id="MobiDB-lite"/>
    </source>
</evidence>
<organism evidence="4">
    <name type="scientific">Hydatigena taeniaeformis</name>
    <name type="common">Feline tapeworm</name>
    <name type="synonym">Taenia taeniaeformis</name>
    <dbReference type="NCBI Taxonomy" id="6205"/>
    <lineage>
        <taxon>Eukaryota</taxon>
        <taxon>Metazoa</taxon>
        <taxon>Spiralia</taxon>
        <taxon>Lophotrochozoa</taxon>
        <taxon>Platyhelminthes</taxon>
        <taxon>Cestoda</taxon>
        <taxon>Eucestoda</taxon>
        <taxon>Cyclophyllidea</taxon>
        <taxon>Taeniidae</taxon>
        <taxon>Hydatigera</taxon>
    </lineage>
</organism>
<evidence type="ECO:0000313" key="4">
    <source>
        <dbReference type="WBParaSite" id="TTAC_0001135001-mRNA-1"/>
    </source>
</evidence>
<keyword evidence="3" id="KW-1185">Reference proteome</keyword>
<sequence>MNEDADDNALVVPHLASSPSSRHTVDSSPRALLDGGVESNHMVARIARRGEGGGKFGWHEGKCSGDGVAVAERDSTPYATSTLHVRCGWRKCGEVVVCPFKKVPHSISPPPPPPSPPPTGAAAAAAFPLPVPQMIQRQCNHTDVWVNRVE</sequence>
<evidence type="ECO:0000313" key="2">
    <source>
        <dbReference type="EMBL" id="VDM36314.1"/>
    </source>
</evidence>
<reference evidence="4" key="1">
    <citation type="submission" date="2017-02" db="UniProtKB">
        <authorList>
            <consortium name="WormBaseParasite"/>
        </authorList>
    </citation>
    <scope>IDENTIFICATION</scope>
</reference>
<protein>
    <submittedName>
        <fullName evidence="2 4">Uncharacterized protein</fullName>
    </submittedName>
</protein>